<dbReference type="Gene3D" id="1.10.260.40">
    <property type="entry name" value="lambda repressor-like DNA-binding domains"/>
    <property type="match status" value="1"/>
</dbReference>
<name>A0A9X1WSD6_9BACL</name>
<dbReference type="Pfam" id="PF13377">
    <property type="entry name" value="Peripla_BP_3"/>
    <property type="match status" value="1"/>
</dbReference>
<dbReference type="GO" id="GO:0003700">
    <property type="term" value="F:DNA-binding transcription factor activity"/>
    <property type="evidence" value="ECO:0007669"/>
    <property type="project" value="TreeGrafter"/>
</dbReference>
<dbReference type="SMART" id="SM00354">
    <property type="entry name" value="HTH_LACI"/>
    <property type="match status" value="1"/>
</dbReference>
<dbReference type="InterPro" id="IPR028082">
    <property type="entry name" value="Peripla_BP_I"/>
</dbReference>
<keyword evidence="6" id="KW-1185">Reference proteome</keyword>
<dbReference type="PANTHER" id="PTHR30146:SF109">
    <property type="entry name" value="HTH-TYPE TRANSCRIPTIONAL REGULATOR GALS"/>
    <property type="match status" value="1"/>
</dbReference>
<dbReference type="InterPro" id="IPR010982">
    <property type="entry name" value="Lambda_DNA-bd_dom_sf"/>
</dbReference>
<dbReference type="SUPFAM" id="SSF47413">
    <property type="entry name" value="lambda repressor-like DNA-binding domains"/>
    <property type="match status" value="1"/>
</dbReference>
<evidence type="ECO:0000313" key="5">
    <source>
        <dbReference type="EMBL" id="MCJ8014199.1"/>
    </source>
</evidence>
<organism evidence="5 6">
    <name type="scientific">Paenibacillus mangrovi</name>
    <dbReference type="NCBI Taxonomy" id="2931978"/>
    <lineage>
        <taxon>Bacteria</taxon>
        <taxon>Bacillati</taxon>
        <taxon>Bacillota</taxon>
        <taxon>Bacilli</taxon>
        <taxon>Bacillales</taxon>
        <taxon>Paenibacillaceae</taxon>
        <taxon>Paenibacillus</taxon>
    </lineage>
</organism>
<dbReference type="AlphaFoldDB" id="A0A9X1WSD6"/>
<keyword evidence="1" id="KW-0805">Transcription regulation</keyword>
<dbReference type="CDD" id="cd01392">
    <property type="entry name" value="HTH_LacI"/>
    <property type="match status" value="1"/>
</dbReference>
<gene>
    <name evidence="5" type="ORF">MUG84_21030</name>
</gene>
<keyword evidence="3" id="KW-0804">Transcription</keyword>
<accession>A0A9X1WSD6</accession>
<dbReference type="InterPro" id="IPR046335">
    <property type="entry name" value="LacI/GalR-like_sensor"/>
</dbReference>
<evidence type="ECO:0000259" key="4">
    <source>
        <dbReference type="PROSITE" id="PS50932"/>
    </source>
</evidence>
<dbReference type="Gene3D" id="3.40.50.2300">
    <property type="match status" value="2"/>
</dbReference>
<protein>
    <submittedName>
        <fullName evidence="5">LacI family transcriptional regulator</fullName>
    </submittedName>
</protein>
<keyword evidence="2" id="KW-0238">DNA-binding</keyword>
<dbReference type="InterPro" id="IPR000843">
    <property type="entry name" value="HTH_LacI"/>
</dbReference>
<reference evidence="5" key="1">
    <citation type="submission" date="2022-04" db="EMBL/GenBank/DDBJ databases">
        <title>Paenibacillus mangrovi sp. nov., a novel endophytic bacterium isolated from bark of Kandelia candel.</title>
        <authorList>
            <person name="Tuo L."/>
        </authorList>
    </citation>
    <scope>NUCLEOTIDE SEQUENCE</scope>
    <source>
        <strain evidence="5">KQZ6P-2</strain>
    </source>
</reference>
<dbReference type="PROSITE" id="PS50932">
    <property type="entry name" value="HTH_LACI_2"/>
    <property type="match status" value="1"/>
</dbReference>
<sequence>MTKLRDIAERVGVSISTVSRAISNDKNRPVNEETKRKIMDAAIELGYQLNGKYNLSGYHKDTQLKQIACFIPQMLIDDHPYFSQVLAGIHDQMNELGQLHAIVRTSDEIGGSEGIKAFITETGVQGVVAIGWYDEELFKLLDRMNIPLLGVSLNDDRLAIPVVDCDRIFSARTAVRHLIDQGHTRIGFIGGPAYSKDMDHDERFMGYKFAMLEKNLALPEEWIIDTNWNVNNSYNMLSELLLRHPKSEWPTAFFCASDLLAIPAMRAVVEKNGRIPQDVAFVGMDDISVAQYTSPPLTSVRVPKYEIGKVAAQFMANYLDGQYPSIPKVLLPCSLIVRESSTFDRNQ</sequence>
<evidence type="ECO:0000256" key="2">
    <source>
        <dbReference type="ARBA" id="ARBA00023125"/>
    </source>
</evidence>
<dbReference type="SUPFAM" id="SSF53822">
    <property type="entry name" value="Periplasmic binding protein-like I"/>
    <property type="match status" value="1"/>
</dbReference>
<dbReference type="EMBL" id="JALIRP010000009">
    <property type="protein sequence ID" value="MCJ8014199.1"/>
    <property type="molecule type" value="Genomic_DNA"/>
</dbReference>
<proteinExistence type="predicted"/>
<feature type="domain" description="HTH lacI-type" evidence="4">
    <location>
        <begin position="2"/>
        <end position="50"/>
    </location>
</feature>
<comment type="caution">
    <text evidence="5">The sequence shown here is derived from an EMBL/GenBank/DDBJ whole genome shotgun (WGS) entry which is preliminary data.</text>
</comment>
<evidence type="ECO:0000256" key="1">
    <source>
        <dbReference type="ARBA" id="ARBA00023015"/>
    </source>
</evidence>
<evidence type="ECO:0000313" key="6">
    <source>
        <dbReference type="Proteomes" id="UP001139347"/>
    </source>
</evidence>
<evidence type="ECO:0000256" key="3">
    <source>
        <dbReference type="ARBA" id="ARBA00023163"/>
    </source>
</evidence>
<dbReference type="GO" id="GO:0000976">
    <property type="term" value="F:transcription cis-regulatory region binding"/>
    <property type="evidence" value="ECO:0007669"/>
    <property type="project" value="TreeGrafter"/>
</dbReference>
<dbReference type="PROSITE" id="PS00356">
    <property type="entry name" value="HTH_LACI_1"/>
    <property type="match status" value="1"/>
</dbReference>
<dbReference type="Pfam" id="PF00356">
    <property type="entry name" value="LacI"/>
    <property type="match status" value="1"/>
</dbReference>
<dbReference type="Proteomes" id="UP001139347">
    <property type="component" value="Unassembled WGS sequence"/>
</dbReference>
<dbReference type="PANTHER" id="PTHR30146">
    <property type="entry name" value="LACI-RELATED TRANSCRIPTIONAL REPRESSOR"/>
    <property type="match status" value="1"/>
</dbReference>
<dbReference type="CDD" id="cd01544">
    <property type="entry name" value="PBP1_GalR"/>
    <property type="match status" value="1"/>
</dbReference>